<dbReference type="GO" id="GO:0005886">
    <property type="term" value="C:plasma membrane"/>
    <property type="evidence" value="ECO:0007669"/>
    <property type="project" value="UniProtKB-SubCell"/>
</dbReference>
<dbReference type="SUPFAM" id="SSF56024">
    <property type="entry name" value="Phospholipase D/nuclease"/>
    <property type="match status" value="2"/>
</dbReference>
<evidence type="ECO:0000256" key="15">
    <source>
        <dbReference type="NCBIfam" id="TIGR04265"/>
    </source>
</evidence>
<evidence type="ECO:0000256" key="7">
    <source>
        <dbReference type="ARBA" id="ARBA00022679"/>
    </source>
</evidence>
<sequence>MSVIAILHLCIVIAFTLRIMLRDDLTPPARLAWFIVINIVPYLGSGLYFLFGEIDLGHRAEKRHAEIFESIRSQAIDLMGDPDASETLINPLYVPASQYAASINGFHPVAGNCAELMADGLMTRDRLVADIDAAKDHVHVLYYIWLADGTGTAVAEALMRAAERGVTCRAIADGLGSRSMIKSALWKQMAAAGVQTAVALPFNNVISTILTSRLDLRNHRKITVIDGAVTYCGSRNSADPEFGIKARFAPWVDVMLRFTGPVVSQNQLLFASDWMQATGEELEVIPLQPVVQKEGDVIAQVVGDGPTERSGATPQLFAIIIACARRELTLSTPYFVPDETVLEALRAAAHRGIDVTLIFPRRNDSWIVAAASRSYYRRLLEAGCKIHEFEGGLLHAKTLTMDGVISLIGSSNLDLRSFDLNYENNILLQDEATTAALRTRQDNYIAQSAPVFLSEVIKWPFYRRIWNNLIATIGPVL</sequence>
<feature type="domain" description="PLD phosphodiesterase" evidence="17">
    <location>
        <begin position="214"/>
        <end position="241"/>
    </location>
</feature>
<keyword evidence="4" id="KW-1003">Cell membrane</keyword>
<evidence type="ECO:0000256" key="12">
    <source>
        <dbReference type="ARBA" id="ARBA00023136"/>
    </source>
</evidence>
<comment type="function">
    <text evidence="1">Could be a virulence factor.</text>
</comment>
<feature type="domain" description="PLD phosphodiesterase" evidence="17">
    <location>
        <begin position="390"/>
        <end position="417"/>
    </location>
</feature>
<dbReference type="EMBL" id="CP046620">
    <property type="protein sequence ID" value="QHQ37367.1"/>
    <property type="molecule type" value="Genomic_DNA"/>
</dbReference>
<dbReference type="CDD" id="cd09158">
    <property type="entry name" value="PLDc_EcCLS_like_2"/>
    <property type="match status" value="1"/>
</dbReference>
<evidence type="ECO:0000256" key="16">
    <source>
        <dbReference type="SAM" id="Phobius"/>
    </source>
</evidence>
<evidence type="ECO:0000256" key="3">
    <source>
        <dbReference type="ARBA" id="ARBA00004651"/>
    </source>
</evidence>
<proteinExistence type="predicted"/>
<evidence type="ECO:0000256" key="14">
    <source>
        <dbReference type="ARBA" id="ARBA00023264"/>
    </source>
</evidence>
<evidence type="ECO:0000256" key="1">
    <source>
        <dbReference type="ARBA" id="ARBA00003145"/>
    </source>
</evidence>
<evidence type="ECO:0000256" key="8">
    <source>
        <dbReference type="ARBA" id="ARBA00022692"/>
    </source>
</evidence>
<keyword evidence="13" id="KW-0594">Phospholipid biosynthesis</keyword>
<evidence type="ECO:0000256" key="11">
    <source>
        <dbReference type="ARBA" id="ARBA00023098"/>
    </source>
</evidence>
<keyword evidence="19" id="KW-1185">Reference proteome</keyword>
<evidence type="ECO:0000313" key="18">
    <source>
        <dbReference type="EMBL" id="QHQ37367.1"/>
    </source>
</evidence>
<evidence type="ECO:0000256" key="2">
    <source>
        <dbReference type="ARBA" id="ARBA00004613"/>
    </source>
</evidence>
<dbReference type="GO" id="GO:0008808">
    <property type="term" value="F:cardiolipin synthase activity"/>
    <property type="evidence" value="ECO:0007669"/>
    <property type="project" value="UniProtKB-UniRule"/>
</dbReference>
<dbReference type="GO" id="GO:0005576">
    <property type="term" value="C:extracellular region"/>
    <property type="evidence" value="ECO:0007669"/>
    <property type="project" value="UniProtKB-SubCell"/>
</dbReference>
<dbReference type="GO" id="GO:0032049">
    <property type="term" value="P:cardiolipin biosynthetic process"/>
    <property type="evidence" value="ECO:0007669"/>
    <property type="project" value="UniProtKB-UniRule"/>
</dbReference>
<keyword evidence="10 16" id="KW-1133">Transmembrane helix</keyword>
<evidence type="ECO:0000256" key="9">
    <source>
        <dbReference type="ARBA" id="ARBA00022737"/>
    </source>
</evidence>
<dbReference type="AlphaFoldDB" id="A0A6P1T5P0"/>
<keyword evidence="8 16" id="KW-0812">Transmembrane</keyword>
<organism evidence="18 19">
    <name type="scientific">Algicella marina</name>
    <dbReference type="NCBI Taxonomy" id="2683284"/>
    <lineage>
        <taxon>Bacteria</taxon>
        <taxon>Pseudomonadati</taxon>
        <taxon>Pseudomonadota</taxon>
        <taxon>Alphaproteobacteria</taxon>
        <taxon>Rhodobacterales</taxon>
        <taxon>Paracoccaceae</taxon>
        <taxon>Algicella</taxon>
    </lineage>
</organism>
<comment type="subcellular location">
    <subcellularLocation>
        <location evidence="3">Cell membrane</location>
        <topology evidence="3">Multi-pass membrane protein</topology>
    </subcellularLocation>
    <subcellularLocation>
        <location evidence="2">Secreted</location>
    </subcellularLocation>
</comment>
<keyword evidence="11" id="KW-0443">Lipid metabolism</keyword>
<dbReference type="InterPro" id="IPR022924">
    <property type="entry name" value="Cardiolipin_synthase"/>
</dbReference>
<dbReference type="KEGG" id="amaq:GO499_10280"/>
<evidence type="ECO:0000256" key="13">
    <source>
        <dbReference type="ARBA" id="ARBA00023209"/>
    </source>
</evidence>
<name>A0A6P1T5P0_9RHOB</name>
<keyword evidence="9" id="KW-0677">Repeat</keyword>
<dbReference type="InterPro" id="IPR027379">
    <property type="entry name" value="CLS_N"/>
</dbReference>
<protein>
    <recommendedName>
        <fullName evidence="15">Cardiolipin synthase</fullName>
        <ecNumber evidence="15">2.7.8.-</ecNumber>
    </recommendedName>
</protein>
<dbReference type="CDD" id="cd09152">
    <property type="entry name" value="PLDc_EcCLS_like_1"/>
    <property type="match status" value="1"/>
</dbReference>
<dbReference type="Gene3D" id="3.30.870.10">
    <property type="entry name" value="Endonuclease Chain A"/>
    <property type="match status" value="2"/>
</dbReference>
<accession>A0A6P1T5P0</accession>
<reference evidence="18 19" key="1">
    <citation type="submission" date="2019-12" db="EMBL/GenBank/DDBJ databases">
        <title>Complete genome sequence of Algicella marina strain 9Alg 56(T) isolated from the red alga Tichocarpus crinitus.</title>
        <authorList>
            <person name="Kim S.-G."/>
            <person name="Nedashkovskaya O.I."/>
        </authorList>
    </citation>
    <scope>NUCLEOTIDE SEQUENCE [LARGE SCALE GENOMIC DNA]</scope>
    <source>
        <strain evidence="18 19">9Alg 56</strain>
    </source>
</reference>
<dbReference type="EC" id="2.7.8.-" evidence="15"/>
<evidence type="ECO:0000313" key="19">
    <source>
        <dbReference type="Proteomes" id="UP000464495"/>
    </source>
</evidence>
<dbReference type="Pfam" id="PF13091">
    <property type="entry name" value="PLDc_2"/>
    <property type="match status" value="2"/>
</dbReference>
<dbReference type="NCBIfam" id="TIGR04265">
    <property type="entry name" value="bac_cardiolipin"/>
    <property type="match status" value="1"/>
</dbReference>
<evidence type="ECO:0000259" key="17">
    <source>
        <dbReference type="PROSITE" id="PS50035"/>
    </source>
</evidence>
<keyword evidence="6" id="KW-0964">Secreted</keyword>
<evidence type="ECO:0000256" key="10">
    <source>
        <dbReference type="ARBA" id="ARBA00022989"/>
    </source>
</evidence>
<evidence type="ECO:0000256" key="5">
    <source>
        <dbReference type="ARBA" id="ARBA00022516"/>
    </source>
</evidence>
<dbReference type="InterPro" id="IPR001736">
    <property type="entry name" value="PLipase_D/transphosphatidylase"/>
</dbReference>
<dbReference type="InterPro" id="IPR025202">
    <property type="entry name" value="PLD-like_dom"/>
</dbReference>
<dbReference type="PANTHER" id="PTHR21248:SF22">
    <property type="entry name" value="PHOSPHOLIPASE D"/>
    <property type="match status" value="1"/>
</dbReference>
<dbReference type="SMART" id="SM00155">
    <property type="entry name" value="PLDc"/>
    <property type="match status" value="2"/>
</dbReference>
<evidence type="ECO:0000256" key="4">
    <source>
        <dbReference type="ARBA" id="ARBA00022475"/>
    </source>
</evidence>
<keyword evidence="12 16" id="KW-0472">Membrane</keyword>
<gene>
    <name evidence="18" type="primary">cls</name>
    <name evidence="18" type="ORF">GO499_10280</name>
</gene>
<evidence type="ECO:0000256" key="6">
    <source>
        <dbReference type="ARBA" id="ARBA00022525"/>
    </source>
</evidence>
<keyword evidence="7" id="KW-0808">Transferase</keyword>
<dbReference type="Proteomes" id="UP000464495">
    <property type="component" value="Chromosome"/>
</dbReference>
<feature type="transmembrane region" description="Helical" evidence="16">
    <location>
        <begin position="32"/>
        <end position="51"/>
    </location>
</feature>
<keyword evidence="14" id="KW-1208">Phospholipid metabolism</keyword>
<dbReference type="PANTHER" id="PTHR21248">
    <property type="entry name" value="CARDIOLIPIN SYNTHASE"/>
    <property type="match status" value="1"/>
</dbReference>
<dbReference type="PROSITE" id="PS50035">
    <property type="entry name" value="PLD"/>
    <property type="match status" value="2"/>
</dbReference>
<keyword evidence="5" id="KW-0444">Lipid biosynthesis</keyword>
<dbReference type="Pfam" id="PF13396">
    <property type="entry name" value="PLDc_N"/>
    <property type="match status" value="1"/>
</dbReference>